<evidence type="ECO:0000313" key="2">
    <source>
        <dbReference type="EMBL" id="KPI86237.1"/>
    </source>
</evidence>
<feature type="chain" id="PRO_5005857135" description="Nucleoside phosphorylase domain-containing protein" evidence="1">
    <location>
        <begin position="30"/>
        <end position="535"/>
    </location>
</feature>
<evidence type="ECO:0000313" key="3">
    <source>
        <dbReference type="Proteomes" id="UP000038009"/>
    </source>
</evidence>
<dbReference type="EMBL" id="LJSK01000141">
    <property type="protein sequence ID" value="KPI86237.1"/>
    <property type="molecule type" value="Genomic_DNA"/>
</dbReference>
<dbReference type="OMA" id="WDGCSPR"/>
<keyword evidence="1" id="KW-0732">Signal</keyword>
<dbReference type="Proteomes" id="UP000038009">
    <property type="component" value="Unassembled WGS sequence"/>
</dbReference>
<protein>
    <recommendedName>
        <fullName evidence="4">Nucleoside phosphorylase domain-containing protein</fullName>
    </recommendedName>
</protein>
<evidence type="ECO:0008006" key="4">
    <source>
        <dbReference type="Google" id="ProtNLM"/>
    </source>
</evidence>
<dbReference type="AlphaFoldDB" id="A0A0N0P5P8"/>
<dbReference type="OrthoDB" id="271148at2759"/>
<name>A0A0N0P5P8_LEPSE</name>
<keyword evidence="3" id="KW-1185">Reference proteome</keyword>
<comment type="caution">
    <text evidence="2">The sequence shown here is derived from an EMBL/GenBank/DDBJ whole genome shotgun (WGS) entry which is preliminary data.</text>
</comment>
<feature type="signal peptide" evidence="1">
    <location>
        <begin position="1"/>
        <end position="29"/>
    </location>
</feature>
<sequence>MFFFFSHRWWVSVALVVLLCSWWVPCTRTRPSTDAHAAEGREADKSNAPIRVFLCADSGEYSGAHELGTLLRAMEETEVLQLPHCQFAQLGYIRHANGHAIRSLTVTTGIGYVSATLCTRSVLRFRHQRGLDYKSMVFVGTSGFSPMVGGWDPTNTTAYAAFAVREGEAMLHGMPGEEMDADAAPPALWTTLKEVQERQAAEARRRQSAVDAGERFLLPFPSQLNFEFAKTGVQLEQDGCAPRLAGAATPLAIGSICVTSAAFFMESGSCTERLRHTQCSRPHCSGFQNTLGSELNKYFTKDNLAKEIEAASQSRAWPGMPALVREGMQRFWAANEAIETAGRAPPTNPSFVTCAESTVNAINVGAERDFLCREYTAHTLNAMHRQTAGPPRGADSVPAPLTVGDVVCVQAMEAVGFLRSIAADAAAAASIPVAVLRTASNYDMYPLKKHYVQPEVWKAALASRQVAVSPEVAEAIEAVVESSTESDIAAYTWQQSFEFMTPEEYESFVVASFHYSVKTAMFVVSNYFFGGRAFE</sequence>
<reference evidence="2 3" key="1">
    <citation type="journal article" date="2015" name="PLoS Pathog.">
        <title>Leptomonas seymouri: Adaptations to the Dixenous Life Cycle Analyzed by Genome Sequencing, Transcriptome Profiling and Co-infection with Leishmania donovani.</title>
        <authorList>
            <person name="Kraeva N."/>
            <person name="Butenko A."/>
            <person name="Hlavacova J."/>
            <person name="Kostygov A."/>
            <person name="Myskova J."/>
            <person name="Grybchuk D."/>
            <person name="Lestinova T."/>
            <person name="Votypka J."/>
            <person name="Volf P."/>
            <person name="Opperdoes F."/>
            <person name="Flegontov P."/>
            <person name="Lukes J."/>
            <person name="Yurchenko V."/>
        </authorList>
    </citation>
    <scope>NUCLEOTIDE SEQUENCE [LARGE SCALE GENOMIC DNA]</scope>
    <source>
        <strain evidence="2 3">ATCC 30220</strain>
    </source>
</reference>
<gene>
    <name evidence="2" type="ORF">ABL78_4710</name>
</gene>
<evidence type="ECO:0000256" key="1">
    <source>
        <dbReference type="SAM" id="SignalP"/>
    </source>
</evidence>
<dbReference type="VEuPathDB" id="TriTrypDB:Lsey_0141_0150"/>
<accession>A0A0N0P5P8</accession>
<organism evidence="2 3">
    <name type="scientific">Leptomonas seymouri</name>
    <dbReference type="NCBI Taxonomy" id="5684"/>
    <lineage>
        <taxon>Eukaryota</taxon>
        <taxon>Discoba</taxon>
        <taxon>Euglenozoa</taxon>
        <taxon>Kinetoplastea</taxon>
        <taxon>Metakinetoplastina</taxon>
        <taxon>Trypanosomatida</taxon>
        <taxon>Trypanosomatidae</taxon>
        <taxon>Leishmaniinae</taxon>
        <taxon>Leptomonas</taxon>
    </lineage>
</organism>
<proteinExistence type="predicted"/>